<organism evidence="4 5">
    <name type="scientific">Trichosporon asahii var. asahii (strain ATCC 90039 / CBS 2479 / JCM 2466 / KCTC 7840 / NBRC 103889/ NCYC 2677 / UAMH 7654)</name>
    <name type="common">Yeast</name>
    <dbReference type="NCBI Taxonomy" id="1186058"/>
    <lineage>
        <taxon>Eukaryota</taxon>
        <taxon>Fungi</taxon>
        <taxon>Dikarya</taxon>
        <taxon>Basidiomycota</taxon>
        <taxon>Agaricomycotina</taxon>
        <taxon>Tremellomycetes</taxon>
        <taxon>Trichosporonales</taxon>
        <taxon>Trichosporonaceae</taxon>
        <taxon>Trichosporon</taxon>
    </lineage>
</organism>
<name>J6ENE1_TRIAS</name>
<dbReference type="GO" id="GO:0004867">
    <property type="term" value="F:serine-type endopeptidase inhibitor activity"/>
    <property type="evidence" value="ECO:0007669"/>
    <property type="project" value="InterPro"/>
</dbReference>
<dbReference type="InterPro" id="IPR036186">
    <property type="entry name" value="Serpin_sf"/>
</dbReference>
<dbReference type="SUPFAM" id="SSF56574">
    <property type="entry name" value="Serpins"/>
    <property type="match status" value="2"/>
</dbReference>
<accession>J6ENE1</accession>
<dbReference type="EMBL" id="ALBS01000320">
    <property type="protein sequence ID" value="EJT45874.1"/>
    <property type="molecule type" value="Genomic_DNA"/>
</dbReference>
<dbReference type="VEuPathDB" id="FungiDB:A1Q1_05680"/>
<protein>
    <submittedName>
        <fullName evidence="4">Proteinase inhibitor I4 serpin</fullName>
    </submittedName>
</protein>
<feature type="compositionally biased region" description="Polar residues" evidence="2">
    <location>
        <begin position="14"/>
        <end position="25"/>
    </location>
</feature>
<dbReference type="RefSeq" id="XP_014176364.1">
    <property type="nucleotide sequence ID" value="XM_014320889.1"/>
</dbReference>
<dbReference type="Pfam" id="PF00079">
    <property type="entry name" value="Serpin"/>
    <property type="match status" value="1"/>
</dbReference>
<sequence length="433" mass="47234">MTLTSRPAKRLRSSTRLSKAHTATRSDPPADAINDLAARWIASLPDKATVFSPVGVWPVLAILADPATEDVSADLRTTLCVDRSVEDADLLHAALDTLEFLACNDALDAAVAVWVSQHLGVREEWLARLPEHSRGLLTQTPAVDQPILDEWARQRTRDLFTECPAKIEKEDDFVLASAIGLNMEWTTHFQRISKHKLRQHFRGLSYIRCADGITTVRVEGRSRNQPRSGAINCYLVLGEKGASASDTLSRGLALVRRHGASSISYKNALKLAGPGLTVRIEESCAFQDKGRPYVEITTPGFKVSADHDLLESDVFGLGSAKEEPETLGHHFPGITDNATWVKAAGQSAVARFSSGGFRAAAVTHARGSTCMAAPRKPSPPKFAQALFLDVEIDRAFGFICVEENTGVVLFVGWVTEEQFMDSEKDIRSSTGSK</sequence>
<gene>
    <name evidence="4" type="ORF">A1Q1_05680</name>
</gene>
<evidence type="ECO:0000256" key="1">
    <source>
        <dbReference type="ARBA" id="ARBA00009500"/>
    </source>
</evidence>
<evidence type="ECO:0000256" key="2">
    <source>
        <dbReference type="SAM" id="MobiDB-lite"/>
    </source>
</evidence>
<evidence type="ECO:0000313" key="4">
    <source>
        <dbReference type="EMBL" id="EJT45874.1"/>
    </source>
</evidence>
<proteinExistence type="inferred from homology"/>
<evidence type="ECO:0000259" key="3">
    <source>
        <dbReference type="Pfam" id="PF00079"/>
    </source>
</evidence>
<dbReference type="Proteomes" id="UP000002748">
    <property type="component" value="Unassembled WGS sequence"/>
</dbReference>
<dbReference type="GO" id="GO:0005615">
    <property type="term" value="C:extracellular space"/>
    <property type="evidence" value="ECO:0007669"/>
    <property type="project" value="InterPro"/>
</dbReference>
<dbReference type="KEGG" id="tasa:A1Q1_05680"/>
<reference evidence="4 5" key="1">
    <citation type="journal article" date="2012" name="Eukaryot. Cell">
        <title>Draft genome sequence of CBS 2479, the standard type strain of Trichosporon asahii.</title>
        <authorList>
            <person name="Yang R.Y."/>
            <person name="Li H.T."/>
            <person name="Zhu H."/>
            <person name="Zhou G.P."/>
            <person name="Wang M."/>
            <person name="Wang L."/>
        </authorList>
    </citation>
    <scope>NUCLEOTIDE SEQUENCE [LARGE SCALE GENOMIC DNA]</scope>
    <source>
        <strain evidence="5">ATCC 90039 / CBS 2479 / JCM 2466 / KCTC 7840 / NCYC 2677 / UAMH 7654</strain>
    </source>
</reference>
<dbReference type="HOGENOM" id="CLU_041784_0_0_1"/>
<evidence type="ECO:0000313" key="5">
    <source>
        <dbReference type="Proteomes" id="UP000002748"/>
    </source>
</evidence>
<feature type="region of interest" description="Disordered" evidence="2">
    <location>
        <begin position="1"/>
        <end position="29"/>
    </location>
</feature>
<comment type="caution">
    <text evidence="4">The sequence shown here is derived from an EMBL/GenBank/DDBJ whole genome shotgun (WGS) entry which is preliminary data.</text>
</comment>
<dbReference type="AlphaFoldDB" id="J6ENE1"/>
<feature type="domain" description="Serpin" evidence="3">
    <location>
        <begin position="36"/>
        <end position="191"/>
    </location>
</feature>
<dbReference type="PANTHER" id="PTHR11461">
    <property type="entry name" value="SERINE PROTEASE INHIBITOR, SERPIN"/>
    <property type="match status" value="1"/>
</dbReference>
<dbReference type="InterPro" id="IPR000215">
    <property type="entry name" value="Serpin_fam"/>
</dbReference>
<dbReference type="PANTHER" id="PTHR11461:SF211">
    <property type="entry name" value="GH10112P-RELATED"/>
    <property type="match status" value="1"/>
</dbReference>
<comment type="similarity">
    <text evidence="1">Belongs to the serpin family.</text>
</comment>
<dbReference type="Gene3D" id="3.30.497.10">
    <property type="entry name" value="Antithrombin, subunit I, domain 2"/>
    <property type="match status" value="2"/>
</dbReference>
<dbReference type="InterPro" id="IPR042178">
    <property type="entry name" value="Serpin_sf_1"/>
</dbReference>
<dbReference type="GeneID" id="25989192"/>
<dbReference type="InterPro" id="IPR023796">
    <property type="entry name" value="Serpin_dom"/>
</dbReference>